<gene>
    <name evidence="3" type="primary">LOC118478779</name>
</gene>
<name>A0ABM1W2I5_APLCA</name>
<evidence type="ECO:0000256" key="1">
    <source>
        <dbReference type="SAM" id="MobiDB-lite"/>
    </source>
</evidence>
<dbReference type="GeneID" id="118478779"/>
<proteinExistence type="predicted"/>
<reference evidence="3" key="1">
    <citation type="submission" date="2025-08" db="UniProtKB">
        <authorList>
            <consortium name="RefSeq"/>
        </authorList>
    </citation>
    <scope>IDENTIFICATION</scope>
</reference>
<keyword evidence="2" id="KW-1185">Reference proteome</keyword>
<evidence type="ECO:0000313" key="2">
    <source>
        <dbReference type="Proteomes" id="UP000694888"/>
    </source>
</evidence>
<feature type="compositionally biased region" description="Low complexity" evidence="1">
    <location>
        <begin position="30"/>
        <end position="41"/>
    </location>
</feature>
<organism evidence="2 3">
    <name type="scientific">Aplysia californica</name>
    <name type="common">California sea hare</name>
    <dbReference type="NCBI Taxonomy" id="6500"/>
    <lineage>
        <taxon>Eukaryota</taxon>
        <taxon>Metazoa</taxon>
        <taxon>Spiralia</taxon>
        <taxon>Lophotrochozoa</taxon>
        <taxon>Mollusca</taxon>
        <taxon>Gastropoda</taxon>
        <taxon>Heterobranchia</taxon>
        <taxon>Euthyneura</taxon>
        <taxon>Tectipleura</taxon>
        <taxon>Aplysiida</taxon>
        <taxon>Aplysioidea</taxon>
        <taxon>Aplysiidae</taxon>
        <taxon>Aplysia</taxon>
    </lineage>
</organism>
<accession>A0ABM1W2I5</accession>
<sequence>AGPRGQGRRVKACRVASRICTCGWRRSARRTSSTRSSSCSSLAPAAWPRVYAGSGGSWVVSPLPKRHEDIRGHRHAPPPSSEDITTPLLYHQRTSPRPSSIIRGHHHAAPQTTGGHQRTSLRRSSNDGRTSLHRSSNDGRTSPRRSSNDGRTSEDMSMAP</sequence>
<feature type="region of interest" description="Disordered" evidence="1">
    <location>
        <begin position="27"/>
        <end position="46"/>
    </location>
</feature>
<feature type="non-terminal residue" evidence="3">
    <location>
        <position position="1"/>
    </location>
</feature>
<dbReference type="RefSeq" id="XP_035828878.1">
    <property type="nucleotide sequence ID" value="XM_035972985.1"/>
</dbReference>
<dbReference type="Proteomes" id="UP000694888">
    <property type="component" value="Unplaced"/>
</dbReference>
<feature type="region of interest" description="Disordered" evidence="1">
    <location>
        <begin position="53"/>
        <end position="160"/>
    </location>
</feature>
<protein>
    <submittedName>
        <fullName evidence="3">Uncharacterized protein LOC118478779</fullName>
    </submittedName>
</protein>
<evidence type="ECO:0000313" key="3">
    <source>
        <dbReference type="RefSeq" id="XP_035828878.1"/>
    </source>
</evidence>